<evidence type="ECO:0000313" key="2">
    <source>
        <dbReference type="Proteomes" id="UP001218188"/>
    </source>
</evidence>
<dbReference type="Proteomes" id="UP001218188">
    <property type="component" value="Unassembled WGS sequence"/>
</dbReference>
<accession>A0AAD6S0V8</accession>
<comment type="caution">
    <text evidence="1">The sequence shown here is derived from an EMBL/GenBank/DDBJ whole genome shotgun (WGS) entry which is preliminary data.</text>
</comment>
<dbReference type="AlphaFoldDB" id="A0AAD6S0V8"/>
<protein>
    <submittedName>
        <fullName evidence="1">Uncharacterized protein</fullName>
    </submittedName>
</protein>
<evidence type="ECO:0000313" key="1">
    <source>
        <dbReference type="EMBL" id="KAJ7018958.1"/>
    </source>
</evidence>
<proteinExistence type="predicted"/>
<dbReference type="EMBL" id="JARJCM010000312">
    <property type="protein sequence ID" value="KAJ7018958.1"/>
    <property type="molecule type" value="Genomic_DNA"/>
</dbReference>
<reference evidence="1" key="1">
    <citation type="submission" date="2023-03" db="EMBL/GenBank/DDBJ databases">
        <title>Massive genome expansion in bonnet fungi (Mycena s.s.) driven by repeated elements and novel gene families across ecological guilds.</title>
        <authorList>
            <consortium name="Lawrence Berkeley National Laboratory"/>
            <person name="Harder C.B."/>
            <person name="Miyauchi S."/>
            <person name="Viragh M."/>
            <person name="Kuo A."/>
            <person name="Thoen E."/>
            <person name="Andreopoulos B."/>
            <person name="Lu D."/>
            <person name="Skrede I."/>
            <person name="Drula E."/>
            <person name="Henrissat B."/>
            <person name="Morin E."/>
            <person name="Kohler A."/>
            <person name="Barry K."/>
            <person name="LaButti K."/>
            <person name="Morin E."/>
            <person name="Salamov A."/>
            <person name="Lipzen A."/>
            <person name="Mereny Z."/>
            <person name="Hegedus B."/>
            <person name="Baldrian P."/>
            <person name="Stursova M."/>
            <person name="Weitz H."/>
            <person name="Taylor A."/>
            <person name="Grigoriev I.V."/>
            <person name="Nagy L.G."/>
            <person name="Martin F."/>
            <person name="Kauserud H."/>
        </authorList>
    </citation>
    <scope>NUCLEOTIDE SEQUENCE</scope>
    <source>
        <strain evidence="1">CBHHK200</strain>
    </source>
</reference>
<gene>
    <name evidence="1" type="ORF">C8F04DRAFT_1198194</name>
</gene>
<keyword evidence="2" id="KW-1185">Reference proteome</keyword>
<sequence>MRRLCFEVISTTYQRRQGSGYRENHYVACDKVGDEKYGGDFRHVSQFHLYYILRDDWAQRIGEYVHCSPTDMTRDFPELHSAIQPGSSRLLRGGTERSVVQRANPHRNGSSAVVLRRQRLERPQVPRLAMHDRSDVRRTPRSGWTIAKAEKVCRVMRDGAQSSRGADRMWCGGVAASTTLVHSLIGRSDVHVCRDSGRRDLTRSASMDEDACVSCRVMGGVYTRRGVFATSLIVPSYSHSPMFLDTTAPPGAAATLKDEFAQFDQIELPSLQRAARMLFPAALRESLRFYDLPQLTPDLSTHMEDLAWQYLTKPVECATRWRGKPELETTLACTLVDVRAITVSNPRRQSIDFLSYILFSLSSTTAQKLNCQYTHSNHIYTRISEETQHKTQVNGYISKAIHPKLEVEYAVQIKFWIWASEVGGKFG</sequence>
<name>A0AAD6S0V8_9AGAR</name>
<organism evidence="1 2">
    <name type="scientific">Mycena alexandri</name>
    <dbReference type="NCBI Taxonomy" id="1745969"/>
    <lineage>
        <taxon>Eukaryota</taxon>
        <taxon>Fungi</taxon>
        <taxon>Dikarya</taxon>
        <taxon>Basidiomycota</taxon>
        <taxon>Agaricomycotina</taxon>
        <taxon>Agaricomycetes</taxon>
        <taxon>Agaricomycetidae</taxon>
        <taxon>Agaricales</taxon>
        <taxon>Marasmiineae</taxon>
        <taxon>Mycenaceae</taxon>
        <taxon>Mycena</taxon>
    </lineage>
</organism>